<dbReference type="InterPro" id="IPR013783">
    <property type="entry name" value="Ig-like_fold"/>
</dbReference>
<evidence type="ECO:0000256" key="1">
    <source>
        <dbReference type="SAM" id="Phobius"/>
    </source>
</evidence>
<dbReference type="RefSeq" id="WP_174448664.1">
    <property type="nucleotide sequence ID" value="NZ_AP018732.1"/>
</dbReference>
<dbReference type="GeneID" id="55584852"/>
<proteinExistence type="predicted"/>
<accession>A0A4P2VCW2</accession>
<keyword evidence="1" id="KW-0472">Membrane</keyword>
<keyword evidence="4" id="KW-1185">Reference proteome</keyword>
<dbReference type="KEGG" id="ccai:NAS2_1040"/>
<keyword evidence="1" id="KW-0812">Transmembrane</keyword>
<reference evidence="3 4" key="1">
    <citation type="journal article" date="2019" name="ISME J.">
        <title>Isolation and characterization of a thermophilic sulfur- and iron-reducing thaumarchaeote from a terrestrial acidic hot spring.</title>
        <authorList>
            <person name="Kato S."/>
            <person name="Itoh T."/>
            <person name="Yuki M."/>
            <person name="Nagamori M."/>
            <person name="Ohnishi M."/>
            <person name="Uematsu K."/>
            <person name="Suzuki K."/>
            <person name="Takashina T."/>
            <person name="Ohkuma M."/>
        </authorList>
    </citation>
    <scope>NUCLEOTIDE SEQUENCE [LARGE SCALE GENOMIC DNA]</scope>
    <source>
        <strain evidence="3 4">NAS-02</strain>
    </source>
</reference>
<dbReference type="OrthoDB" id="57559at2157"/>
<dbReference type="InterPro" id="IPR035986">
    <property type="entry name" value="PKD_dom_sf"/>
</dbReference>
<evidence type="ECO:0000313" key="3">
    <source>
        <dbReference type="EMBL" id="BBE42429.1"/>
    </source>
</evidence>
<dbReference type="EMBL" id="AP018732">
    <property type="protein sequence ID" value="BBE42429.1"/>
    <property type="molecule type" value="Genomic_DNA"/>
</dbReference>
<dbReference type="PROSITE" id="PS50093">
    <property type="entry name" value="PKD"/>
    <property type="match status" value="1"/>
</dbReference>
<dbReference type="Proteomes" id="UP000509448">
    <property type="component" value="Chromosome"/>
</dbReference>
<feature type="domain" description="PKD" evidence="2">
    <location>
        <begin position="1757"/>
        <end position="1846"/>
    </location>
</feature>
<dbReference type="InterPro" id="IPR000601">
    <property type="entry name" value="PKD_dom"/>
</dbReference>
<dbReference type="InterPro" id="IPR022409">
    <property type="entry name" value="PKD/Chitinase_dom"/>
</dbReference>
<evidence type="ECO:0000313" key="4">
    <source>
        <dbReference type="Proteomes" id="UP000509448"/>
    </source>
</evidence>
<dbReference type="Pfam" id="PF00801">
    <property type="entry name" value="PKD"/>
    <property type="match status" value="1"/>
</dbReference>
<dbReference type="SMART" id="SM00089">
    <property type="entry name" value="PKD"/>
    <property type="match status" value="1"/>
</dbReference>
<feature type="transmembrane region" description="Helical" evidence="1">
    <location>
        <begin position="12"/>
        <end position="34"/>
    </location>
</feature>
<dbReference type="Pfam" id="PF18998">
    <property type="entry name" value="Flg_new_2"/>
    <property type="match status" value="6"/>
</dbReference>
<organism evidence="3 4">
    <name type="scientific">Conexivisphaera calida</name>
    <dbReference type="NCBI Taxonomy" id="1874277"/>
    <lineage>
        <taxon>Archaea</taxon>
        <taxon>Nitrososphaerota</taxon>
        <taxon>Conexivisphaeria</taxon>
        <taxon>Conexivisphaerales</taxon>
        <taxon>Conexivisphaeraceae</taxon>
        <taxon>Conexivisphaera</taxon>
    </lineage>
</organism>
<evidence type="ECO:0000259" key="2">
    <source>
        <dbReference type="PROSITE" id="PS50093"/>
    </source>
</evidence>
<gene>
    <name evidence="3" type="ORF">NAS2_1040</name>
</gene>
<sequence>MRFGARRRGVSTLIGGLMAIALFIVVVFTLTYFYSAALGGFLHEFQMAQTINYKNSEYLVVSYSFNSTLNTGNLTVTNAGKYPARVVDILKAPAGGGNATLIPENVTIWPGQSYTFAGVLQQGYHYAVITSYGNTWWSSFGVVNPVAGTYSLTIRIETIPGGDGGSTSPPPGTYYYSYGTEVTIGASPNPGYGFEEWQGTGQYSYTGTNETATIYTWDNMTETAVFVGLPQPVTFSEQGIPSGASVSPELLTVSYNGSTYQYGPSQLPVTLQIPTGTTVTYAWSSPVYGTGSYSGARYLWQSTTGLASAQSGSFTVPAGGGYVNATYGAQYQLTFQQAGLPSSAAGTVLTLTVGSSGGSYTVSGLPVSFWVAPGTSVSYSWSSPVYDSTPGIRYLWGSTTDNFGASLGQSGSFSMPAQGATVQGNYGSAPGGGGIQYLLTMQVDPSGAGSTNPAVGSYWEPAGAALSIGATPNSGWAFASWTGTGSGSYTGTNQYPSITMDGPITETANFYPTITFQQSGLPSGAPGTIVTVSYSGSTEQFTVSQLPATLAVPPGTQVSYSYTSPVQVNSGTRYVLTGVSGPSSPVTVDGPTTVVGTYTEQYLVQTFADPTSGGSTSPTSEWVSAGTQVSLSASTNSGWEFYGWTGTAGSSASNPWTITVNAPVNETASFYPGLTVSATSGGSVVVSVGSTTLGTVSGGSSATYYEPPGTTYTLDAVPNQNYMFSGWSGALSGTTDPASLTVGAPESVTANFVGLVQFNALTAYDAADLATNYNYWVAAAGQAVVGNGQPYTGQLKLVFDVVSAANGQTYTITTYVDPNSQGWFYTGVLTIGGGYGVWGSGVSSKTLTVYEQVGGNWIPVKTYSGWAWGVIVAHAETYVGQLQIQEGGTMTISVPAWDGMVLYSIHDSAETILLPQQTTVQLSATPDSGYYFVQFELAQGSAYNQPSNPIWTSTSDPYQWTTPASGSNAYSYGGYLTAEFAQTSLTFNIYSPFGVSVPFTLTINGPNGWSATWSSTTGPDVWVNPTIYLAFNTWKGVPVGTYSYEITPTSYDGYDAVPSSGWIVVSNTASQTISYGGQYYTVTFTESGLPSGTEWWVVLNGWNQSSTSSTITFSEPKGTYSWSAGPNPYYPGTNGVRYYSSDASGSLSVSGNTGQTVTWAEQYEVQVTYTPANAYSTGTQPAPSSGGTAETWVDAGSSFKVTAYPGQYWMVKKITAADLNTGAYVNIQRNWAQTGGVWYETGTVSSVNEPLAVMVPFAHVEVKVQESGLPGGATWYVYYPSGTVYQYAPAGQPITVTWDGNTADNTIYTAVIYANGYYYLPSPASFSLPTSENPNQIPTDTVSYTQAYPVTISSGDGGYVSWSLSSGTTYPGTSGTVMAGSSQTIYATYGTRINLQAYPAYSWSFVGWTTSGSVSTASGSNPAVLTVSGSGSVKAVFGIPVTFTESGLPTTATWSVTFGGVTQSATVGTGSSSITFYVTSSGSYSWSASNVNWLFWTYYPNPSSGTMDVPSQTSQTITYSTSSISYTWTPSGLPSSYTWGVTVWSPGGSQVGSWSASGGQSITQTFAKPSSGSYSYAISAPSGWSANPGSGSFNTGGSQTVSFTYSYTWSESGLPSGDTWYISVGGSTYSEPAGTSITVYGLSGSESWSTWDADGYNPSPGSGTVSGPGSMTISWTSSTYSYTWYESGLSSAALSDGWGISIGIQTWWSNTGSLTISGLSGSQSWSVDSPPGYTASPSSGSISGAGSQTITFNPIPISVSLSANPTSGNAPLKVSFSGSISGGSGQYTWTLTFGDGGSTGGSGSSVSASHTYSSAGTYTATLTATDSVTGQSKSASVTITVKSSTPPPPPPPSKYSVTFTESYLPPGYTWSVTLGGTTKSAGAGGSITFSGLQGTYSWSASAVWVRTKYGWKKYYPHPGSGSVSGPTTINIKYYP</sequence>
<keyword evidence="1" id="KW-1133">Transmembrane helix</keyword>
<name>A0A4P2VCW2_9ARCH</name>
<protein>
    <recommendedName>
        <fullName evidence="2">PKD domain-containing protein</fullName>
    </recommendedName>
</protein>
<dbReference type="InterPro" id="IPR044060">
    <property type="entry name" value="Bacterial_rp_domain"/>
</dbReference>
<dbReference type="Gene3D" id="2.60.40.10">
    <property type="entry name" value="Immunoglobulins"/>
    <property type="match status" value="1"/>
</dbReference>
<dbReference type="SUPFAM" id="SSF49299">
    <property type="entry name" value="PKD domain"/>
    <property type="match status" value="1"/>
</dbReference>